<dbReference type="PANTHER" id="PTHR10887:SF495">
    <property type="entry name" value="HELICASE SENATAXIN ISOFORM X1-RELATED"/>
    <property type="match status" value="1"/>
</dbReference>
<dbReference type="Proteomes" id="UP000054988">
    <property type="component" value="Unassembled WGS sequence"/>
</dbReference>
<dbReference type="Pfam" id="PF13604">
    <property type="entry name" value="AAA_30"/>
    <property type="match status" value="1"/>
</dbReference>
<evidence type="ECO:0000259" key="1">
    <source>
        <dbReference type="Pfam" id="PF13087"/>
    </source>
</evidence>
<dbReference type="Pfam" id="PF13087">
    <property type="entry name" value="AAA_12"/>
    <property type="match status" value="1"/>
</dbReference>
<proteinExistence type="predicted"/>
<evidence type="ECO:0000313" key="3">
    <source>
        <dbReference type="Proteomes" id="UP000054988"/>
    </source>
</evidence>
<dbReference type="CDD" id="cd18808">
    <property type="entry name" value="SF1_C_Upf1"/>
    <property type="match status" value="1"/>
</dbReference>
<dbReference type="AlphaFoldDB" id="A0A0W0FN36"/>
<reference evidence="2 3" key="1">
    <citation type="submission" date="2015-12" db="EMBL/GenBank/DDBJ databases">
        <title>Draft genome sequence of Moniliophthora roreri, the causal agent of frosty pod rot of cacao.</title>
        <authorList>
            <person name="Aime M.C."/>
            <person name="Diaz-Valderrama J.R."/>
            <person name="Kijpornyongpan T."/>
            <person name="Phillips-Mora W."/>
        </authorList>
    </citation>
    <scope>NUCLEOTIDE SEQUENCE [LARGE SCALE GENOMIC DNA]</scope>
    <source>
        <strain evidence="2 3">MCA 2952</strain>
    </source>
</reference>
<dbReference type="PANTHER" id="PTHR10887">
    <property type="entry name" value="DNA2/NAM7 HELICASE FAMILY"/>
    <property type="match status" value="1"/>
</dbReference>
<dbReference type="InterPro" id="IPR027417">
    <property type="entry name" value="P-loop_NTPase"/>
</dbReference>
<evidence type="ECO:0000313" key="2">
    <source>
        <dbReference type="EMBL" id="KTB37606.1"/>
    </source>
</evidence>
<comment type="caution">
    <text evidence="2">The sequence shown here is derived from an EMBL/GenBank/DDBJ whole genome shotgun (WGS) entry which is preliminary data.</text>
</comment>
<dbReference type="InterPro" id="IPR041679">
    <property type="entry name" value="DNA2/NAM7-like_C"/>
</dbReference>
<protein>
    <recommendedName>
        <fullName evidence="1">DNA2/NAM7 helicase-like C-terminal domain-containing protein</fullName>
    </recommendedName>
</protein>
<name>A0A0W0FN36_MONRR</name>
<dbReference type="Gene3D" id="3.40.50.300">
    <property type="entry name" value="P-loop containing nucleotide triphosphate hydrolases"/>
    <property type="match status" value="2"/>
</dbReference>
<dbReference type="eggNOG" id="KOG1802">
    <property type="taxonomic scope" value="Eukaryota"/>
</dbReference>
<dbReference type="InterPro" id="IPR045055">
    <property type="entry name" value="DNA2/NAM7-like"/>
</dbReference>
<dbReference type="InterPro" id="IPR047187">
    <property type="entry name" value="SF1_C_Upf1"/>
</dbReference>
<accession>A0A0W0FN36</accession>
<organism evidence="2 3">
    <name type="scientific">Moniliophthora roreri</name>
    <name type="common">Frosty pod rot fungus</name>
    <name type="synonym">Monilia roreri</name>
    <dbReference type="NCBI Taxonomy" id="221103"/>
    <lineage>
        <taxon>Eukaryota</taxon>
        <taxon>Fungi</taxon>
        <taxon>Dikarya</taxon>
        <taxon>Basidiomycota</taxon>
        <taxon>Agaricomycotina</taxon>
        <taxon>Agaricomycetes</taxon>
        <taxon>Agaricomycetidae</taxon>
        <taxon>Agaricales</taxon>
        <taxon>Marasmiineae</taxon>
        <taxon>Marasmiaceae</taxon>
        <taxon>Moniliophthora</taxon>
    </lineage>
</organism>
<gene>
    <name evidence="2" type="ORF">WG66_9845</name>
</gene>
<dbReference type="SUPFAM" id="SSF52540">
    <property type="entry name" value="P-loop containing nucleoside triphosphate hydrolases"/>
    <property type="match status" value="1"/>
</dbReference>
<sequence length="575" mass="65307">METKHAFSGPSADSEQVDLVQVRSESYKSKIMKNQVLMHAPRPTELLTMPRQYQNLKVQVKTQQGASYTIASHSMSVRGRQASFARNKMVNHAEVTAIISTGRDGPTLADMKRAALALQILQGNTSLLNSNPWIQNIWFPPTDSELLNWPKAWSRYKSQPIAIPDSTPILNSSQSTAVEHMLSDSDEHRIVLIQGPPGTGKTSVIAKYVISSVEAGVYGIWLVAQSNVAVKNIAEKLLAIGFLKWKLLVSTDFHFDWHEHLYTSLGAQGHNLIRSNEFRNVTDRDLKECRVILCTLSMLSNRWLTKFTRVIPIRTMVVDEASQIQIGDYFGPFDVAKDTLRKVCFIGDDKQLPPYGQEDLGTLKSIFEVTHLRRRIDFLDTQCKSLLFVVSFAFVADEIFRSYAATNWQLCFLSSCRLVNVSGKEEKEGSSWKNVQEALEIMKISQHLQDAGESFRVITPYDGQRNYIEHLMKQNELQWEDKCFNVDSFQGNEENIIIISLVRSRAIGFLDNLRRTNVMLTRCKRGMIIVTSRAFLEGAGAVSLVGDLKRHLEDNLKERAWLSEDELRDGRFWGR</sequence>
<dbReference type="CDD" id="cd17934">
    <property type="entry name" value="DEXXQc_Upf1-like"/>
    <property type="match status" value="1"/>
</dbReference>
<dbReference type="EMBL" id="LATX01001838">
    <property type="protein sequence ID" value="KTB37606.1"/>
    <property type="molecule type" value="Genomic_DNA"/>
</dbReference>
<feature type="domain" description="DNA2/NAM7 helicase-like C-terminal" evidence="1">
    <location>
        <begin position="414"/>
        <end position="532"/>
    </location>
</feature>